<name>A0A1B2M270_9GAMM</name>
<keyword evidence="1" id="KW-1133">Transmembrane helix</keyword>
<dbReference type="PANTHER" id="PTHR33406:SF13">
    <property type="entry name" value="MEMBRANE PROTEIN YDFJ"/>
    <property type="match status" value="1"/>
</dbReference>
<evidence type="ECO:0000313" key="2">
    <source>
        <dbReference type="EMBL" id="AOA59287.1"/>
    </source>
</evidence>
<protein>
    <submittedName>
        <fullName evidence="2">Acyl-sn-glycerol-3-phosphate acyltransferase</fullName>
    </submittedName>
</protein>
<gene>
    <name evidence="2" type="ORF">BFG52_13605</name>
</gene>
<feature type="transmembrane region" description="Helical" evidence="1">
    <location>
        <begin position="344"/>
        <end position="366"/>
    </location>
</feature>
<dbReference type="PANTHER" id="PTHR33406">
    <property type="entry name" value="MEMBRANE PROTEIN MJ1562-RELATED"/>
    <property type="match status" value="1"/>
</dbReference>
<dbReference type="InterPro" id="IPR050545">
    <property type="entry name" value="Mycobact_MmpL"/>
</dbReference>
<proteinExistence type="predicted"/>
<organism evidence="2 3">
    <name type="scientific">Acinetobacter larvae</name>
    <dbReference type="NCBI Taxonomy" id="1789224"/>
    <lineage>
        <taxon>Bacteria</taxon>
        <taxon>Pseudomonadati</taxon>
        <taxon>Pseudomonadota</taxon>
        <taxon>Gammaproteobacteria</taxon>
        <taxon>Moraxellales</taxon>
        <taxon>Moraxellaceae</taxon>
        <taxon>Acinetobacter</taxon>
    </lineage>
</organism>
<feature type="transmembrane region" description="Helical" evidence="1">
    <location>
        <begin position="310"/>
        <end position="332"/>
    </location>
</feature>
<reference evidence="2 3" key="1">
    <citation type="submission" date="2016-08" db="EMBL/GenBank/DDBJ databases">
        <authorList>
            <person name="Seilhamer J.J."/>
        </authorList>
    </citation>
    <scope>NUCLEOTIDE SEQUENCE [LARGE SCALE GENOMIC DNA]</scope>
    <source>
        <strain evidence="2 3">BRTC-1</strain>
    </source>
</reference>
<keyword evidence="3" id="KW-1185">Reference proteome</keyword>
<feature type="transmembrane region" description="Helical" evidence="1">
    <location>
        <begin position="737"/>
        <end position="759"/>
    </location>
</feature>
<evidence type="ECO:0000256" key="1">
    <source>
        <dbReference type="SAM" id="Phobius"/>
    </source>
</evidence>
<dbReference type="AlphaFoldDB" id="A0A1B2M270"/>
<dbReference type="Proteomes" id="UP000093391">
    <property type="component" value="Chromosome"/>
</dbReference>
<dbReference type="STRING" id="1789224.BFG52_13605"/>
<feature type="transmembrane region" description="Helical" evidence="1">
    <location>
        <begin position="258"/>
        <end position="277"/>
    </location>
</feature>
<feature type="transmembrane region" description="Helical" evidence="1">
    <location>
        <begin position="634"/>
        <end position="652"/>
    </location>
</feature>
<dbReference type="EMBL" id="CP016895">
    <property type="protein sequence ID" value="AOA59287.1"/>
    <property type="molecule type" value="Genomic_DNA"/>
</dbReference>
<dbReference type="SUPFAM" id="SSF82866">
    <property type="entry name" value="Multidrug efflux transporter AcrB transmembrane domain"/>
    <property type="match status" value="2"/>
</dbReference>
<feature type="transmembrane region" description="Helical" evidence="1">
    <location>
        <begin position="428"/>
        <end position="447"/>
    </location>
</feature>
<keyword evidence="1" id="KW-0472">Membrane</keyword>
<feature type="transmembrane region" description="Helical" evidence="1">
    <location>
        <begin position="378"/>
        <end position="397"/>
    </location>
</feature>
<keyword evidence="2" id="KW-0808">Transferase</keyword>
<dbReference type="GO" id="GO:0005886">
    <property type="term" value="C:plasma membrane"/>
    <property type="evidence" value="ECO:0007669"/>
    <property type="project" value="TreeGrafter"/>
</dbReference>
<dbReference type="Gene3D" id="1.20.1640.10">
    <property type="entry name" value="Multidrug efflux transporter AcrB transmembrane domain"/>
    <property type="match status" value="2"/>
</dbReference>
<dbReference type="OrthoDB" id="9780358at2"/>
<dbReference type="KEGG" id="ala:BFG52_13605"/>
<keyword evidence="2" id="KW-0012">Acyltransferase</keyword>
<evidence type="ECO:0000313" key="3">
    <source>
        <dbReference type="Proteomes" id="UP000093391"/>
    </source>
</evidence>
<feature type="transmembrane region" description="Helical" evidence="1">
    <location>
        <begin position="659"/>
        <end position="677"/>
    </location>
</feature>
<keyword evidence="1" id="KW-0812">Transmembrane</keyword>
<dbReference type="RefSeq" id="WP_067557343.1">
    <property type="nucleotide sequence ID" value="NZ_CP016895.1"/>
</dbReference>
<feature type="transmembrane region" description="Helical" evidence="1">
    <location>
        <begin position="713"/>
        <end position="731"/>
    </location>
</feature>
<sequence length="781" mass="87420">MKTLFSNWPNRLTVLWLLLLIITAVAVGQAWWSKTLHIQTNIFALLPSQQQDPVLDRARAHVNQALNQKVFVVLDAKDPEKLQQATALLRQRMQQHQELWHPLKPQADLNQLGKVYFEHRAGLINAEDIASIQQQDIDALIERSLLQVLSPGMPITGQLLQQDPLLLFPRYMMGLQQQHAAQAIDMQDGFATLEDQQGLSRLLILDLAQSPYNVRYQGQSSAWIAETRQQLQQLGVNSAWTGTLIFSTAGTNSAKDEISTIGLGSSLGVLLLVWFGFRSIRPMLTEFIAVSTGSLLAFAVTHYIFGEIHIMTLVFGASLIGVCVDFSFYFMALQSQQPKRTGFAVLKPILPSLFIGLMTTLVAYVFLSFTPFPGFKQIAVFSMMGLAAAWVSSILLLPRLPALNAAPAIRRLAWIGQARLWMQRQHTVRYGMIVVILITTASSLWWLKSNDDVHNLQTMDPTLQQQDQYIRQRFAQQQGQEYLLLRADSAEQLQQLEQTLLQKLQQLQQDGALQSFQAIAQVIPSVAQQQANIKALQALPDATLMTYADALQLDVATLRQWQQQLSQQRPLSLADFSQHPLAFLQVSPTERLILLQGIHLLPALEQLQSEQVSLIRPVAELSELFYEHRIQAQYLLGYALLALGLALSLIYGIRAIVSLMLPVCMALLSTFAIQAWMGVEINLFSIMAAFLIMGLGVDYAIFYRHGHDHPQVVGMALFLCMMSTLFGFGLLSLSHTYAIHCFGLTVLLGVIFSFVYATLLTKADPRYTALTADSNQINPDE</sequence>
<feature type="transmembrane region" description="Helical" evidence="1">
    <location>
        <begin position="284"/>
        <end position="304"/>
    </location>
</feature>
<dbReference type="GO" id="GO:0016746">
    <property type="term" value="F:acyltransferase activity"/>
    <property type="evidence" value="ECO:0007669"/>
    <property type="project" value="UniProtKB-KW"/>
</dbReference>
<accession>A0A1B2M270</accession>
<feature type="transmembrane region" description="Helical" evidence="1">
    <location>
        <begin position="683"/>
        <end position="701"/>
    </location>
</feature>